<keyword evidence="1" id="KW-0433">Leucine-rich repeat</keyword>
<accession>A0AAV2IZW2</accession>
<proteinExistence type="predicted"/>
<feature type="signal peptide" evidence="3">
    <location>
        <begin position="1"/>
        <end position="31"/>
    </location>
</feature>
<keyword evidence="3" id="KW-0732">Signal</keyword>
<dbReference type="PANTHER" id="PTHR24369">
    <property type="entry name" value="ANTIGEN BSP, PUTATIVE-RELATED"/>
    <property type="match status" value="1"/>
</dbReference>
<evidence type="ECO:0000256" key="2">
    <source>
        <dbReference type="ARBA" id="ARBA00022737"/>
    </source>
</evidence>
<dbReference type="Gene3D" id="3.80.10.10">
    <property type="entry name" value="Ribonuclease Inhibitor"/>
    <property type="match status" value="2"/>
</dbReference>
<reference evidence="4 5" key="1">
    <citation type="submission" date="2024-04" db="EMBL/GenBank/DDBJ databases">
        <authorList>
            <person name="Waldvogel A.-M."/>
            <person name="Schoenle A."/>
        </authorList>
    </citation>
    <scope>NUCLEOTIDE SEQUENCE [LARGE SCALE GENOMIC DNA]</scope>
</reference>
<dbReference type="SMART" id="SM00369">
    <property type="entry name" value="LRR_TYP"/>
    <property type="match status" value="3"/>
</dbReference>
<evidence type="ECO:0000313" key="5">
    <source>
        <dbReference type="Proteomes" id="UP001497482"/>
    </source>
</evidence>
<protein>
    <submittedName>
        <fullName evidence="4">Uncharacterized protein</fullName>
    </submittedName>
</protein>
<dbReference type="InterPro" id="IPR032675">
    <property type="entry name" value="LRR_dom_sf"/>
</dbReference>
<organism evidence="4 5">
    <name type="scientific">Knipowitschia caucasica</name>
    <name type="common">Caucasian dwarf goby</name>
    <name type="synonym">Pomatoschistus caucasicus</name>
    <dbReference type="NCBI Taxonomy" id="637954"/>
    <lineage>
        <taxon>Eukaryota</taxon>
        <taxon>Metazoa</taxon>
        <taxon>Chordata</taxon>
        <taxon>Craniata</taxon>
        <taxon>Vertebrata</taxon>
        <taxon>Euteleostomi</taxon>
        <taxon>Actinopterygii</taxon>
        <taxon>Neopterygii</taxon>
        <taxon>Teleostei</taxon>
        <taxon>Neoteleostei</taxon>
        <taxon>Acanthomorphata</taxon>
        <taxon>Gobiaria</taxon>
        <taxon>Gobiiformes</taxon>
        <taxon>Gobioidei</taxon>
        <taxon>Gobiidae</taxon>
        <taxon>Gobiinae</taxon>
        <taxon>Knipowitschia</taxon>
    </lineage>
</organism>
<dbReference type="InterPro" id="IPR050541">
    <property type="entry name" value="LRR_TM_domain-containing"/>
</dbReference>
<dbReference type="Proteomes" id="UP001497482">
    <property type="component" value="Chromosome 10"/>
</dbReference>
<evidence type="ECO:0000256" key="3">
    <source>
        <dbReference type="SAM" id="SignalP"/>
    </source>
</evidence>
<sequence>MNERASGVSYLMGGVLRALLVLLTTCFTAEGGDCPKSCTCHVPNEVHCTFRYLITVPENIQPSVEKLNMGYNSIAMIKENDLIGLKHLELLMLHSNTILDIEDGAFKDLPSLQVLKMSYNKLEKIDKETFAVKSIHLSDNLLSSLPADIFPSSIQLDNLFLHGNPWSCDCRMAWFQKWRTRNVGVLKCKRDRRGQLCPPEIKLQLDRTPTTFSTLHVKYQSVVRLRLDNRPTNRDGYSWTMIKHDNETKTQHTALTGGVAQFSCAVVGYSKQEGQFYSPIYHSSDYRVSV</sequence>
<dbReference type="InterPro" id="IPR003591">
    <property type="entry name" value="Leu-rich_rpt_typical-subtyp"/>
</dbReference>
<dbReference type="EMBL" id="OZ035832">
    <property type="protein sequence ID" value="CAL1570590.1"/>
    <property type="molecule type" value="Genomic_DNA"/>
</dbReference>
<gene>
    <name evidence="4" type="ORF">KC01_LOCUS2856</name>
</gene>
<dbReference type="Pfam" id="PF13855">
    <property type="entry name" value="LRR_8"/>
    <property type="match status" value="1"/>
</dbReference>
<feature type="chain" id="PRO_5043718726" evidence="3">
    <location>
        <begin position="32"/>
        <end position="290"/>
    </location>
</feature>
<keyword evidence="5" id="KW-1185">Reference proteome</keyword>
<name>A0AAV2IZW2_KNICA</name>
<evidence type="ECO:0000313" key="4">
    <source>
        <dbReference type="EMBL" id="CAL1570590.1"/>
    </source>
</evidence>
<dbReference type="InterPro" id="IPR001611">
    <property type="entry name" value="Leu-rich_rpt"/>
</dbReference>
<evidence type="ECO:0000256" key="1">
    <source>
        <dbReference type="ARBA" id="ARBA00022614"/>
    </source>
</evidence>
<dbReference type="PANTHER" id="PTHR24369:SF163">
    <property type="entry name" value="MATRIX-REMODELING-ASSOCIATED PROTEIN 5"/>
    <property type="match status" value="1"/>
</dbReference>
<dbReference type="AlphaFoldDB" id="A0AAV2IZW2"/>
<dbReference type="GO" id="GO:0005886">
    <property type="term" value="C:plasma membrane"/>
    <property type="evidence" value="ECO:0007669"/>
    <property type="project" value="TreeGrafter"/>
</dbReference>
<keyword evidence="2" id="KW-0677">Repeat</keyword>
<dbReference type="SUPFAM" id="SSF52058">
    <property type="entry name" value="L domain-like"/>
    <property type="match status" value="1"/>
</dbReference>